<evidence type="ECO:0000256" key="2">
    <source>
        <dbReference type="ARBA" id="ARBA00012000"/>
    </source>
</evidence>
<dbReference type="SMART" id="SM00478">
    <property type="entry name" value="ENDO3c"/>
    <property type="match status" value="1"/>
</dbReference>
<gene>
    <name evidence="7" type="ORF">FB470_003497</name>
</gene>
<dbReference type="Gene3D" id="1.10.1670.40">
    <property type="match status" value="1"/>
</dbReference>
<reference evidence="7 8" key="1">
    <citation type="submission" date="2023-07" db="EMBL/GenBank/DDBJ databases">
        <title>Sequencing the genomes of 1000 actinobacteria strains.</title>
        <authorList>
            <person name="Klenk H.-P."/>
        </authorList>
    </citation>
    <scope>NUCLEOTIDE SEQUENCE [LARGE SCALE GENOMIC DNA]</scope>
    <source>
        <strain evidence="7 8">DSM 45805</strain>
    </source>
</reference>
<feature type="region of interest" description="Disordered" evidence="5">
    <location>
        <begin position="301"/>
        <end position="333"/>
    </location>
</feature>
<keyword evidence="7" id="KW-0378">Hydrolase</keyword>
<dbReference type="SUPFAM" id="SSF48150">
    <property type="entry name" value="DNA-glycosylase"/>
    <property type="match status" value="1"/>
</dbReference>
<dbReference type="PANTHER" id="PTHR43003">
    <property type="entry name" value="DNA-3-METHYLADENINE GLYCOSYLASE"/>
    <property type="match status" value="1"/>
</dbReference>
<evidence type="ECO:0000313" key="8">
    <source>
        <dbReference type="Proteomes" id="UP001229651"/>
    </source>
</evidence>
<dbReference type="InterPro" id="IPR051912">
    <property type="entry name" value="Alkylbase_DNA_Glycosylase/TA"/>
</dbReference>
<evidence type="ECO:0000256" key="1">
    <source>
        <dbReference type="ARBA" id="ARBA00000086"/>
    </source>
</evidence>
<dbReference type="Proteomes" id="UP001229651">
    <property type="component" value="Unassembled WGS sequence"/>
</dbReference>
<keyword evidence="8" id="KW-1185">Reference proteome</keyword>
<proteinExistence type="predicted"/>
<sequence length="333" mass="35272">MTSTVTGTACGTVEIAVPGPFDLAAAAGFLEGFAPAARPDAAEEPGTLRLAFPLSGEWVHTGVRVRQRAPGVVEVSVVGGEGEVAEAARQVARILSLDVDGAAFPAVGERDPVVGALQSRYPGLRPVLFTSPYEAACWAIIGQRVRFTQAAVFKQRIAERHGRRLEVDGRALWSFPAPAELLAMPAPSWLPEIKVDRLRVVAQAALDGLLDPVSLRAMEPEDALDALQALPGIGAFSAQLVLIRGAGHPDVFPADERHLLETMRRAYDRPAASTAELAAIAEEWSPYRSWVALLFRVARDRGPIPPPPADGQPSDVGPISPPTAEGPTTTEAA</sequence>
<evidence type="ECO:0000256" key="4">
    <source>
        <dbReference type="ARBA" id="ARBA00023204"/>
    </source>
</evidence>
<organism evidence="7 8">
    <name type="scientific">Amycolatopsis thermophila</name>
    <dbReference type="NCBI Taxonomy" id="206084"/>
    <lineage>
        <taxon>Bacteria</taxon>
        <taxon>Bacillati</taxon>
        <taxon>Actinomycetota</taxon>
        <taxon>Actinomycetes</taxon>
        <taxon>Pseudonocardiales</taxon>
        <taxon>Pseudonocardiaceae</taxon>
        <taxon>Amycolatopsis</taxon>
    </lineage>
</organism>
<keyword evidence="4" id="KW-0234">DNA repair</keyword>
<evidence type="ECO:0000256" key="5">
    <source>
        <dbReference type="SAM" id="MobiDB-lite"/>
    </source>
</evidence>
<dbReference type="EMBL" id="JAUSUT010000001">
    <property type="protein sequence ID" value="MDQ0379503.1"/>
    <property type="molecule type" value="Genomic_DNA"/>
</dbReference>
<evidence type="ECO:0000313" key="7">
    <source>
        <dbReference type="EMBL" id="MDQ0379503.1"/>
    </source>
</evidence>
<dbReference type="GO" id="GO:0003905">
    <property type="term" value="F:alkylbase DNA N-glycosylase activity"/>
    <property type="evidence" value="ECO:0007669"/>
    <property type="project" value="UniProtKB-EC"/>
</dbReference>
<keyword evidence="7" id="KW-0326">Glycosidase</keyword>
<feature type="compositionally biased region" description="Low complexity" evidence="5">
    <location>
        <begin position="322"/>
        <end position="333"/>
    </location>
</feature>
<dbReference type="InterPro" id="IPR003265">
    <property type="entry name" value="HhH-GPD_domain"/>
</dbReference>
<feature type="domain" description="HhH-GPD" evidence="6">
    <location>
        <begin position="141"/>
        <end position="299"/>
    </location>
</feature>
<dbReference type="Gene3D" id="1.10.340.30">
    <property type="entry name" value="Hypothetical protein, domain 2"/>
    <property type="match status" value="1"/>
</dbReference>
<accession>A0ABU0EW13</accession>
<dbReference type="EC" id="3.2.2.21" evidence="2"/>
<dbReference type="RefSeq" id="WP_306992879.1">
    <property type="nucleotide sequence ID" value="NZ_JAUSUT010000001.1"/>
</dbReference>
<comment type="caution">
    <text evidence="7">The sequence shown here is derived from an EMBL/GenBank/DDBJ whole genome shotgun (WGS) entry which is preliminary data.</text>
</comment>
<name>A0ABU0EW13_9PSEU</name>
<comment type="catalytic activity">
    <reaction evidence="1">
        <text>Hydrolysis of alkylated DNA, releasing 3-methyladenine, 3-methylguanine, 7-methylguanine and 7-methyladenine.</text>
        <dbReference type="EC" id="3.2.2.21"/>
    </reaction>
</comment>
<dbReference type="InterPro" id="IPR011257">
    <property type="entry name" value="DNA_glycosylase"/>
</dbReference>
<evidence type="ECO:0000256" key="3">
    <source>
        <dbReference type="ARBA" id="ARBA00022763"/>
    </source>
</evidence>
<protein>
    <recommendedName>
        <fullName evidence="2">DNA-3-methyladenine glycosylase II</fullName>
        <ecNumber evidence="2">3.2.2.21</ecNumber>
    </recommendedName>
</protein>
<evidence type="ECO:0000259" key="6">
    <source>
        <dbReference type="SMART" id="SM00478"/>
    </source>
</evidence>
<dbReference type="PANTHER" id="PTHR43003:SF13">
    <property type="entry name" value="DNA-3-METHYLADENINE GLYCOSYLASE 2"/>
    <property type="match status" value="1"/>
</dbReference>
<keyword evidence="3" id="KW-0227">DNA damage</keyword>